<feature type="transmembrane region" description="Helical" evidence="8">
    <location>
        <begin position="64"/>
        <end position="85"/>
    </location>
</feature>
<keyword evidence="3" id="KW-0328">Glycosyltransferase</keyword>
<protein>
    <recommendedName>
        <fullName evidence="9">Glycosyltransferase RgtA/B/C/D-like domain-containing protein</fullName>
    </recommendedName>
</protein>
<feature type="transmembrane region" description="Helical" evidence="8">
    <location>
        <begin position="92"/>
        <end position="109"/>
    </location>
</feature>
<dbReference type="Pfam" id="PF13231">
    <property type="entry name" value="PMT_2"/>
    <property type="match status" value="1"/>
</dbReference>
<dbReference type="PANTHER" id="PTHR33908">
    <property type="entry name" value="MANNOSYLTRANSFERASE YKCB-RELATED"/>
    <property type="match status" value="1"/>
</dbReference>
<evidence type="ECO:0000313" key="10">
    <source>
        <dbReference type="EMBL" id="EGD47694.1"/>
    </source>
</evidence>
<dbReference type="GO" id="GO:0005886">
    <property type="term" value="C:plasma membrane"/>
    <property type="evidence" value="ECO:0007669"/>
    <property type="project" value="UniProtKB-SubCell"/>
</dbReference>
<organism evidence="10 11">
    <name type="scientific">Ruminiclostridium papyrosolvens DSM 2782</name>
    <dbReference type="NCBI Taxonomy" id="588581"/>
    <lineage>
        <taxon>Bacteria</taxon>
        <taxon>Bacillati</taxon>
        <taxon>Bacillota</taxon>
        <taxon>Clostridia</taxon>
        <taxon>Eubacteriales</taxon>
        <taxon>Oscillospiraceae</taxon>
        <taxon>Ruminiclostridium</taxon>
    </lineage>
</organism>
<evidence type="ECO:0000256" key="1">
    <source>
        <dbReference type="ARBA" id="ARBA00004651"/>
    </source>
</evidence>
<evidence type="ECO:0000256" key="2">
    <source>
        <dbReference type="ARBA" id="ARBA00022475"/>
    </source>
</evidence>
<dbReference type="AlphaFoldDB" id="F1TCH7"/>
<dbReference type="GO" id="GO:0016763">
    <property type="term" value="F:pentosyltransferase activity"/>
    <property type="evidence" value="ECO:0007669"/>
    <property type="project" value="TreeGrafter"/>
</dbReference>
<feature type="transmembrane region" description="Helical" evidence="8">
    <location>
        <begin position="296"/>
        <end position="315"/>
    </location>
</feature>
<dbReference type="OrthoDB" id="136232at2"/>
<sequence>MKNKYSLAVLTLILITTIIKLILIFNYSEILSVHSDDINYYMSALYFLKSGVLTYRTFNEATVFIMPLYPLFLSGVLKIFGIGFWGLQAVRIVQTGLSAISILFVYLTGKKLFNKKSGLISALIFSFYPPNLITPGYILTECLFTFIFLALIYFSFKFCDNLNILKSAILSVIWIIAVFCRPTVLFYPCFFLLYIFINKHYSLSQCIKLGITMSLIFIISACPWWMRNYNEYRTFIPLTASSGNPLLQGTYINYIQTPETTSNYEVGKTALETDNIERNVAIKRIREGFSNHFIKYLYWYTLGKTFYFWVLPFYWINIMGISYWLATVYHLFILITSLYAVFKATKERFFMKTSLIVFIALYFNFVHCVYMSFDRYAYPIIGAMCVYCGAAFLSNKDIKNKF</sequence>
<evidence type="ECO:0000256" key="3">
    <source>
        <dbReference type="ARBA" id="ARBA00022676"/>
    </source>
</evidence>
<evidence type="ECO:0000256" key="7">
    <source>
        <dbReference type="ARBA" id="ARBA00023136"/>
    </source>
</evidence>
<keyword evidence="2" id="KW-1003">Cell membrane</keyword>
<feature type="transmembrane region" description="Helical" evidence="8">
    <location>
        <begin position="209"/>
        <end position="226"/>
    </location>
</feature>
<dbReference type="Proteomes" id="UP000003860">
    <property type="component" value="Unassembled WGS sequence"/>
</dbReference>
<feature type="transmembrane region" description="Helical" evidence="8">
    <location>
        <begin position="6"/>
        <end position="26"/>
    </location>
</feature>
<evidence type="ECO:0000256" key="5">
    <source>
        <dbReference type="ARBA" id="ARBA00022692"/>
    </source>
</evidence>
<keyword evidence="4" id="KW-0808">Transferase</keyword>
<name>F1TCH7_9FIRM</name>
<comment type="subcellular location">
    <subcellularLocation>
        <location evidence="1">Cell membrane</location>
        <topology evidence="1">Multi-pass membrane protein</topology>
    </subcellularLocation>
</comment>
<accession>F1TCH7</accession>
<keyword evidence="6 8" id="KW-1133">Transmembrane helix</keyword>
<reference evidence="10" key="1">
    <citation type="submission" date="2009-07" db="EMBL/GenBank/DDBJ databases">
        <authorList>
            <consortium name="US DOE Joint Genome Institute (JGI-PGF)"/>
            <person name="Lucas S."/>
            <person name="Copeland A."/>
            <person name="Lapidus A."/>
            <person name="Glavina del Rio T."/>
            <person name="Tice H."/>
            <person name="Bruce D."/>
            <person name="Goodwin L."/>
            <person name="Pitluck S."/>
            <person name="Larimer F."/>
            <person name="Land M.L."/>
            <person name="Mouttaki H."/>
            <person name="He Z."/>
            <person name="Zhou J."/>
            <person name="Hemme C.L."/>
        </authorList>
    </citation>
    <scope>NUCLEOTIDE SEQUENCE [LARGE SCALE GENOMIC DNA]</scope>
    <source>
        <strain evidence="10">DSM 2782</strain>
    </source>
</reference>
<feature type="transmembrane region" description="Helical" evidence="8">
    <location>
        <begin position="376"/>
        <end position="393"/>
    </location>
</feature>
<evidence type="ECO:0000256" key="8">
    <source>
        <dbReference type="SAM" id="Phobius"/>
    </source>
</evidence>
<feature type="transmembrane region" description="Helical" evidence="8">
    <location>
        <begin position="136"/>
        <end position="156"/>
    </location>
</feature>
<dbReference type="EMBL" id="ACXX02000006">
    <property type="protein sequence ID" value="EGD47694.1"/>
    <property type="molecule type" value="Genomic_DNA"/>
</dbReference>
<dbReference type="eggNOG" id="COG1807">
    <property type="taxonomic scope" value="Bacteria"/>
</dbReference>
<feature type="transmembrane region" description="Helical" evidence="8">
    <location>
        <begin position="321"/>
        <end position="342"/>
    </location>
</feature>
<dbReference type="InterPro" id="IPR038731">
    <property type="entry name" value="RgtA/B/C-like"/>
</dbReference>
<dbReference type="PANTHER" id="PTHR33908:SF11">
    <property type="entry name" value="MEMBRANE PROTEIN"/>
    <property type="match status" value="1"/>
</dbReference>
<dbReference type="GO" id="GO:0009103">
    <property type="term" value="P:lipopolysaccharide biosynthetic process"/>
    <property type="evidence" value="ECO:0007669"/>
    <property type="project" value="UniProtKB-ARBA"/>
</dbReference>
<dbReference type="STRING" id="588581.Cpap_2097"/>
<keyword evidence="11" id="KW-1185">Reference proteome</keyword>
<gene>
    <name evidence="10" type="ORF">Cpap_2097</name>
</gene>
<keyword evidence="5 8" id="KW-0812">Transmembrane</keyword>
<reference evidence="10" key="2">
    <citation type="submission" date="2011-01" db="EMBL/GenBank/DDBJ databases">
        <title>The Non-contiguous Finished genome of Clostridium papyrosolvens.</title>
        <authorList>
            <person name="Lucas S."/>
            <person name="Copeland A."/>
            <person name="Lapidus A."/>
            <person name="Cheng J.-F."/>
            <person name="Goodwin L."/>
            <person name="Pitluck S."/>
            <person name="Misra M."/>
            <person name="Chertkov O."/>
            <person name="Detter J.C."/>
            <person name="Han C."/>
            <person name="Tapia R."/>
            <person name="Land M."/>
            <person name="Hauser L."/>
            <person name="Kyrpides N."/>
            <person name="Ivanova N."/>
            <person name="Pagani I."/>
            <person name="Mouttaki H."/>
            <person name="He Z."/>
            <person name="Zhou J."/>
            <person name="Hemme C.L."/>
            <person name="Woyke T."/>
        </authorList>
    </citation>
    <scope>NUCLEOTIDE SEQUENCE [LARGE SCALE GENOMIC DNA]</scope>
    <source>
        <strain evidence="10">DSM 2782</strain>
    </source>
</reference>
<feature type="domain" description="Glycosyltransferase RgtA/B/C/D-like" evidence="9">
    <location>
        <begin position="67"/>
        <end position="224"/>
    </location>
</feature>
<dbReference type="RefSeq" id="WP_004619030.1">
    <property type="nucleotide sequence ID" value="NZ_ACXX02000006.1"/>
</dbReference>
<evidence type="ECO:0000256" key="6">
    <source>
        <dbReference type="ARBA" id="ARBA00022989"/>
    </source>
</evidence>
<feature type="transmembrane region" description="Helical" evidence="8">
    <location>
        <begin position="168"/>
        <end position="197"/>
    </location>
</feature>
<keyword evidence="7 8" id="KW-0472">Membrane</keyword>
<dbReference type="InterPro" id="IPR050297">
    <property type="entry name" value="LipidA_mod_glycosyltrf_83"/>
</dbReference>
<proteinExistence type="predicted"/>
<comment type="caution">
    <text evidence="10">The sequence shown here is derived from an EMBL/GenBank/DDBJ whole genome shotgun (WGS) entry which is preliminary data.</text>
</comment>
<evidence type="ECO:0000256" key="4">
    <source>
        <dbReference type="ARBA" id="ARBA00022679"/>
    </source>
</evidence>
<feature type="transmembrane region" description="Helical" evidence="8">
    <location>
        <begin position="349"/>
        <end position="370"/>
    </location>
</feature>
<evidence type="ECO:0000259" key="9">
    <source>
        <dbReference type="Pfam" id="PF13231"/>
    </source>
</evidence>
<evidence type="ECO:0000313" key="11">
    <source>
        <dbReference type="Proteomes" id="UP000003860"/>
    </source>
</evidence>